<dbReference type="EMBL" id="CAADIM010000014">
    <property type="protein sequence ID" value="VFR76366.1"/>
    <property type="molecule type" value="Genomic_DNA"/>
</dbReference>
<protein>
    <submittedName>
        <fullName evidence="6">Uncharacterized protein</fullName>
    </submittedName>
</protein>
<sequence length="59" mass="6450">MPVTGKHPWQIEKSGAPRQQERDVQRFEPSHGAPRLSGRMASSPPQAGASPSFIIVRSL</sequence>
<proteinExistence type="predicted"/>
<evidence type="ECO:0000313" key="2">
    <source>
        <dbReference type="EMBL" id="VFR18323.1"/>
    </source>
</evidence>
<name>A0A484TP46_9ZZZZ</name>
<dbReference type="EMBL" id="CAADIN010000039">
    <property type="protein sequence ID" value="VFR96284.1"/>
    <property type="molecule type" value="Genomic_DNA"/>
</dbReference>
<dbReference type="EMBL" id="CAADIF010000007">
    <property type="protein sequence ID" value="VFR69785.1"/>
    <property type="molecule type" value="Genomic_DNA"/>
</dbReference>
<evidence type="ECO:0000313" key="6">
    <source>
        <dbReference type="EMBL" id="VFR76366.1"/>
    </source>
</evidence>
<feature type="region of interest" description="Disordered" evidence="1">
    <location>
        <begin position="1"/>
        <end position="59"/>
    </location>
</feature>
<evidence type="ECO:0000313" key="3">
    <source>
        <dbReference type="EMBL" id="VFR40150.1"/>
    </source>
</evidence>
<evidence type="ECO:0000256" key="1">
    <source>
        <dbReference type="SAM" id="MobiDB-lite"/>
    </source>
</evidence>
<evidence type="ECO:0000313" key="4">
    <source>
        <dbReference type="EMBL" id="VFR44336.1"/>
    </source>
</evidence>
<dbReference type="AlphaFoldDB" id="A0A484TP46"/>
<reference evidence="6" key="1">
    <citation type="submission" date="2019-03" db="EMBL/GenBank/DDBJ databases">
        <authorList>
            <person name="Danneels B."/>
        </authorList>
    </citation>
    <scope>NUCLEOTIDE SEQUENCE</scope>
</reference>
<evidence type="ECO:0000313" key="7">
    <source>
        <dbReference type="EMBL" id="VFR96284.1"/>
    </source>
</evidence>
<gene>
    <name evidence="2" type="ORF">ANK1_0942</name>
    <name evidence="5" type="ORF">ANK2_0942</name>
    <name evidence="4" type="ORF">BER1_1069</name>
    <name evidence="3" type="ORF">BER2_1068</name>
    <name evidence="6" type="ORF">ISE1_0901</name>
    <name evidence="7" type="ORF">ISE2_0939</name>
</gene>
<dbReference type="EMBL" id="CAADIH010000013">
    <property type="protein sequence ID" value="VFR40150.1"/>
    <property type="molecule type" value="Genomic_DNA"/>
</dbReference>
<dbReference type="EMBL" id="CAADIA010000001">
    <property type="protein sequence ID" value="VFR18323.1"/>
    <property type="molecule type" value="Genomic_DNA"/>
</dbReference>
<accession>A0A484TP46</accession>
<organism evidence="6">
    <name type="scientific">plant metagenome</name>
    <dbReference type="NCBI Taxonomy" id="1297885"/>
    <lineage>
        <taxon>unclassified sequences</taxon>
        <taxon>metagenomes</taxon>
        <taxon>organismal metagenomes</taxon>
    </lineage>
</organism>
<feature type="compositionally biased region" description="Low complexity" evidence="1">
    <location>
        <begin position="41"/>
        <end position="52"/>
    </location>
</feature>
<dbReference type="EMBL" id="CAADIE010000022">
    <property type="protein sequence ID" value="VFR44336.1"/>
    <property type="molecule type" value="Genomic_DNA"/>
</dbReference>
<evidence type="ECO:0000313" key="5">
    <source>
        <dbReference type="EMBL" id="VFR69785.1"/>
    </source>
</evidence>
<feature type="compositionally biased region" description="Basic and acidic residues" evidence="1">
    <location>
        <begin position="19"/>
        <end position="29"/>
    </location>
</feature>